<reference evidence="3 4" key="1">
    <citation type="submission" date="2018-06" db="EMBL/GenBank/DDBJ databases">
        <title>Genomic Encyclopedia of Archaeal and Bacterial Type Strains, Phase II (KMG-II): from individual species to whole genera.</title>
        <authorList>
            <person name="Goeker M."/>
        </authorList>
    </citation>
    <scope>NUCLEOTIDE SEQUENCE [LARGE SCALE GENOMIC DNA]</scope>
    <source>
        <strain evidence="3 4">DSM 22011</strain>
    </source>
</reference>
<feature type="non-terminal residue" evidence="3">
    <location>
        <position position="126"/>
    </location>
</feature>
<dbReference type="AlphaFoldDB" id="A0A327XEH0"/>
<feature type="compositionally biased region" description="Low complexity" evidence="1">
    <location>
        <begin position="104"/>
        <end position="115"/>
    </location>
</feature>
<feature type="domain" description="Transposase DDE" evidence="2">
    <location>
        <begin position="30"/>
        <end position="91"/>
    </location>
</feature>
<evidence type="ECO:0000313" key="3">
    <source>
        <dbReference type="EMBL" id="RAK07160.1"/>
    </source>
</evidence>
<evidence type="ECO:0000259" key="2">
    <source>
        <dbReference type="Pfam" id="PF13737"/>
    </source>
</evidence>
<gene>
    <name evidence="3" type="ORF">ATI53_11064</name>
</gene>
<comment type="caution">
    <text evidence="3">The sequence shown here is derived from an EMBL/GenBank/DDBJ whole genome shotgun (WGS) entry which is preliminary data.</text>
</comment>
<evidence type="ECO:0000256" key="1">
    <source>
        <dbReference type="SAM" id="MobiDB-lite"/>
    </source>
</evidence>
<name>A0A327XEH0_9RHOB</name>
<proteinExistence type="predicted"/>
<organism evidence="3 4">
    <name type="scientific">Salipiger aestuarii</name>
    <dbReference type="NCBI Taxonomy" id="568098"/>
    <lineage>
        <taxon>Bacteria</taxon>
        <taxon>Pseudomonadati</taxon>
        <taxon>Pseudomonadota</taxon>
        <taxon>Alphaproteobacteria</taxon>
        <taxon>Rhodobacterales</taxon>
        <taxon>Roseobacteraceae</taxon>
        <taxon>Salipiger</taxon>
    </lineage>
</organism>
<dbReference type="Proteomes" id="UP000249165">
    <property type="component" value="Unassembled WGS sequence"/>
</dbReference>
<dbReference type="Pfam" id="PF13737">
    <property type="entry name" value="DDE_Tnp_1_5"/>
    <property type="match status" value="1"/>
</dbReference>
<evidence type="ECO:0000313" key="4">
    <source>
        <dbReference type="Proteomes" id="UP000249165"/>
    </source>
</evidence>
<keyword evidence="4" id="KW-1185">Reference proteome</keyword>
<protein>
    <submittedName>
        <fullName evidence="3">DDE family transposase</fullName>
    </submittedName>
</protein>
<feature type="region of interest" description="Disordered" evidence="1">
    <location>
        <begin position="104"/>
        <end position="126"/>
    </location>
</feature>
<accession>A0A327XEH0</accession>
<dbReference type="InterPro" id="IPR025668">
    <property type="entry name" value="Tnp_DDE_dom"/>
</dbReference>
<sequence>MFTNIAEKAPGVWQRFVNGDCFGRRDLTANKVLFKLPLRQTTGMVASRLQMAGLDWPVPDYSTLCRRQKTLAVQIACRRADGPLNLLVPSRDIAAQCTAGQWTAPGSSSSATGPSHGLQANHCRVT</sequence>
<dbReference type="EMBL" id="QLMG01000106">
    <property type="protein sequence ID" value="RAK07160.1"/>
    <property type="molecule type" value="Genomic_DNA"/>
</dbReference>